<feature type="non-terminal residue" evidence="1">
    <location>
        <position position="70"/>
    </location>
</feature>
<keyword evidence="2" id="KW-1185">Reference proteome</keyword>
<comment type="caution">
    <text evidence="1">The sequence shown here is derived from an EMBL/GenBank/DDBJ whole genome shotgun (WGS) entry which is preliminary data.</text>
</comment>
<organism evidence="1 2">
    <name type="scientific">Cirrhinus mrigala</name>
    <name type="common">Mrigala</name>
    <dbReference type="NCBI Taxonomy" id="683832"/>
    <lineage>
        <taxon>Eukaryota</taxon>
        <taxon>Metazoa</taxon>
        <taxon>Chordata</taxon>
        <taxon>Craniata</taxon>
        <taxon>Vertebrata</taxon>
        <taxon>Euteleostomi</taxon>
        <taxon>Actinopterygii</taxon>
        <taxon>Neopterygii</taxon>
        <taxon>Teleostei</taxon>
        <taxon>Ostariophysi</taxon>
        <taxon>Cypriniformes</taxon>
        <taxon>Cyprinidae</taxon>
        <taxon>Labeoninae</taxon>
        <taxon>Labeonini</taxon>
        <taxon>Cirrhinus</taxon>
    </lineage>
</organism>
<feature type="non-terminal residue" evidence="1">
    <location>
        <position position="1"/>
    </location>
</feature>
<gene>
    <name evidence="1" type="ORF">M9458_001685</name>
</gene>
<dbReference type="EMBL" id="JAMKFB020000001">
    <property type="protein sequence ID" value="KAL0203667.1"/>
    <property type="molecule type" value="Genomic_DNA"/>
</dbReference>
<reference evidence="1 2" key="1">
    <citation type="submission" date="2024-05" db="EMBL/GenBank/DDBJ databases">
        <title>Genome sequencing and assembly of Indian major carp, Cirrhinus mrigala (Hamilton, 1822).</title>
        <authorList>
            <person name="Mohindra V."/>
            <person name="Chowdhury L.M."/>
            <person name="Lal K."/>
            <person name="Jena J.K."/>
        </authorList>
    </citation>
    <scope>NUCLEOTIDE SEQUENCE [LARGE SCALE GENOMIC DNA]</scope>
    <source>
        <strain evidence="1">CM1030</strain>
        <tissue evidence="1">Blood</tissue>
    </source>
</reference>
<proteinExistence type="predicted"/>
<evidence type="ECO:0000313" key="1">
    <source>
        <dbReference type="EMBL" id="KAL0203667.1"/>
    </source>
</evidence>
<dbReference type="AlphaFoldDB" id="A0ABD0S0V8"/>
<dbReference type="Proteomes" id="UP001529510">
    <property type="component" value="Unassembled WGS sequence"/>
</dbReference>
<accession>A0ABD0S0V8</accession>
<name>A0ABD0S0V8_CIRMR</name>
<evidence type="ECO:0000313" key="2">
    <source>
        <dbReference type="Proteomes" id="UP001529510"/>
    </source>
</evidence>
<protein>
    <submittedName>
        <fullName evidence="1">Uncharacterized protein</fullName>
    </submittedName>
</protein>
<sequence>VTHNIPLLREIIVHPRFVSGDISTKFLPEVYPDGFKGHMLTAGERQELLATAAALYVAAQLRSQKFLGDL</sequence>
<dbReference type="Gene3D" id="3.30.700.30">
    <property type="match status" value="1"/>
</dbReference>